<gene>
    <name evidence="3" type="ORF">HKD39_08390</name>
</gene>
<dbReference type="InterPro" id="IPR011991">
    <property type="entry name" value="ArsR-like_HTH"/>
</dbReference>
<dbReference type="InterPro" id="IPR036388">
    <property type="entry name" value="WH-like_DNA-bd_sf"/>
</dbReference>
<evidence type="ECO:0000313" key="4">
    <source>
        <dbReference type="Proteomes" id="UP000562984"/>
    </source>
</evidence>
<dbReference type="NCBIfam" id="NF033788">
    <property type="entry name" value="HTH_metalloreg"/>
    <property type="match status" value="1"/>
</dbReference>
<dbReference type="PROSITE" id="PS00380">
    <property type="entry name" value="RHODANESE_1"/>
    <property type="match status" value="1"/>
</dbReference>
<dbReference type="PANTHER" id="PTHR43031:SF1">
    <property type="entry name" value="PYRIDINE NUCLEOTIDE-DISULPHIDE OXIDOREDUCTASE"/>
    <property type="match status" value="1"/>
</dbReference>
<dbReference type="Gene3D" id="3.40.250.10">
    <property type="entry name" value="Rhodanese-like domain"/>
    <property type="match status" value="1"/>
</dbReference>
<evidence type="ECO:0000259" key="1">
    <source>
        <dbReference type="PROSITE" id="PS50206"/>
    </source>
</evidence>
<dbReference type="CDD" id="cd00090">
    <property type="entry name" value="HTH_ARSR"/>
    <property type="match status" value="1"/>
</dbReference>
<dbReference type="CDD" id="cd00158">
    <property type="entry name" value="RHOD"/>
    <property type="match status" value="1"/>
</dbReference>
<dbReference type="InterPro" id="IPR001763">
    <property type="entry name" value="Rhodanese-like_dom"/>
</dbReference>
<evidence type="ECO:0000313" key="3">
    <source>
        <dbReference type="EMBL" id="NNG35728.1"/>
    </source>
</evidence>
<dbReference type="Pfam" id="PF01022">
    <property type="entry name" value="HTH_5"/>
    <property type="match status" value="1"/>
</dbReference>
<dbReference type="PROSITE" id="PS50206">
    <property type="entry name" value="RHODANESE_3"/>
    <property type="match status" value="1"/>
</dbReference>
<dbReference type="GO" id="GO:0004792">
    <property type="term" value="F:thiosulfate-cyanide sulfurtransferase activity"/>
    <property type="evidence" value="ECO:0007669"/>
    <property type="project" value="InterPro"/>
</dbReference>
<dbReference type="PRINTS" id="PR00778">
    <property type="entry name" value="HTHARSR"/>
</dbReference>
<dbReference type="EMBL" id="JABEND010000003">
    <property type="protein sequence ID" value="NNG35728.1"/>
    <property type="molecule type" value="Genomic_DNA"/>
</dbReference>
<keyword evidence="4" id="KW-1185">Reference proteome</keyword>
<dbReference type="SUPFAM" id="SSF52821">
    <property type="entry name" value="Rhodanese/Cell cycle control phosphatase"/>
    <property type="match status" value="1"/>
</dbReference>
<accession>A0A849A9F1</accession>
<dbReference type="InterPro" id="IPR036873">
    <property type="entry name" value="Rhodanese-like_dom_sf"/>
</dbReference>
<comment type="caution">
    <text evidence="3">The sequence shown here is derived from an EMBL/GenBank/DDBJ whole genome shotgun (WGS) entry which is preliminary data.</text>
</comment>
<dbReference type="InterPro" id="IPR001307">
    <property type="entry name" value="Thiosulphate_STrfase_CS"/>
</dbReference>
<feature type="domain" description="Rhodanese" evidence="1">
    <location>
        <begin position="134"/>
        <end position="223"/>
    </location>
</feature>
<dbReference type="Gene3D" id="1.10.10.10">
    <property type="entry name" value="Winged helix-like DNA-binding domain superfamily/Winged helix DNA-binding domain"/>
    <property type="match status" value="1"/>
</dbReference>
<proteinExistence type="predicted"/>
<feature type="domain" description="HTH arsR-type" evidence="2">
    <location>
        <begin position="10"/>
        <end position="105"/>
    </location>
</feature>
<sequence>MTGAGGNEFVEQPIYQQLSRIAKAMSNPGRLRLLDLLDTTAELTVEELSAASGIALKNTSAQLQDLRANGLVVARRDGVRMFYRLAGPAVSEFLGRYQRFAADSLADLRAEIQSYLGGAGQWDPVGPDELARLREQGVLLVDVRSADDYAHGHIPGAVSLPLSELTDRLTELPADTEVVAYCQGPYCVASPRAAQTLADNGFRVRTLDGGYAAWVRLHGRTAAACE</sequence>
<dbReference type="InterPro" id="IPR036390">
    <property type="entry name" value="WH_DNA-bd_sf"/>
</dbReference>
<dbReference type="SMART" id="SM00450">
    <property type="entry name" value="RHOD"/>
    <property type="match status" value="1"/>
</dbReference>
<dbReference type="InterPro" id="IPR001845">
    <property type="entry name" value="HTH_ArsR_DNA-bd_dom"/>
</dbReference>
<dbReference type="Pfam" id="PF00581">
    <property type="entry name" value="Rhodanese"/>
    <property type="match status" value="1"/>
</dbReference>
<dbReference type="Proteomes" id="UP000562984">
    <property type="component" value="Unassembled WGS sequence"/>
</dbReference>
<evidence type="ECO:0000259" key="2">
    <source>
        <dbReference type="PROSITE" id="PS50987"/>
    </source>
</evidence>
<dbReference type="PROSITE" id="PS50987">
    <property type="entry name" value="HTH_ARSR_2"/>
    <property type="match status" value="1"/>
</dbReference>
<dbReference type="SUPFAM" id="SSF46785">
    <property type="entry name" value="Winged helix' DNA-binding domain"/>
    <property type="match status" value="1"/>
</dbReference>
<protein>
    <submittedName>
        <fullName evidence="3">Metalloregulator ArsR/SmtB family transcription factor</fullName>
    </submittedName>
</protein>
<dbReference type="InterPro" id="IPR050229">
    <property type="entry name" value="GlpE_sulfurtransferase"/>
</dbReference>
<dbReference type="AlphaFoldDB" id="A0A849A9F1"/>
<reference evidence="3 4" key="1">
    <citation type="submission" date="2020-05" db="EMBL/GenBank/DDBJ databases">
        <title>Nakamurella sp. DB0629 isolated from air conditioner.</title>
        <authorList>
            <person name="Kim D.H."/>
            <person name="Kim D.-U."/>
        </authorList>
    </citation>
    <scope>NUCLEOTIDE SEQUENCE [LARGE SCALE GENOMIC DNA]</scope>
    <source>
        <strain evidence="3 4">DB0629</strain>
    </source>
</reference>
<name>A0A849A9F1_9ACTN</name>
<dbReference type="GO" id="GO:0003700">
    <property type="term" value="F:DNA-binding transcription factor activity"/>
    <property type="evidence" value="ECO:0007669"/>
    <property type="project" value="InterPro"/>
</dbReference>
<dbReference type="PANTHER" id="PTHR43031">
    <property type="entry name" value="FAD-DEPENDENT OXIDOREDUCTASE"/>
    <property type="match status" value="1"/>
</dbReference>
<dbReference type="RefSeq" id="WP_171199370.1">
    <property type="nucleotide sequence ID" value="NZ_JABEND010000003.1"/>
</dbReference>
<organism evidence="3 4">
    <name type="scientific">Nakamurella aerolata</name>
    <dbReference type="NCBI Taxonomy" id="1656892"/>
    <lineage>
        <taxon>Bacteria</taxon>
        <taxon>Bacillati</taxon>
        <taxon>Actinomycetota</taxon>
        <taxon>Actinomycetes</taxon>
        <taxon>Nakamurellales</taxon>
        <taxon>Nakamurellaceae</taxon>
        <taxon>Nakamurella</taxon>
    </lineage>
</organism>
<dbReference type="SMART" id="SM00418">
    <property type="entry name" value="HTH_ARSR"/>
    <property type="match status" value="1"/>
</dbReference>